<reference evidence="2" key="1">
    <citation type="journal article" date="2019" name="Plant Biotechnol. J.">
        <title>Genome sequencing of the Australian wild diploid species Gossypium australe highlights disease resistance and delayed gland morphogenesis.</title>
        <authorList>
            <person name="Cai Y."/>
            <person name="Cai X."/>
            <person name="Wang Q."/>
            <person name="Wang P."/>
            <person name="Zhang Y."/>
            <person name="Cai C."/>
            <person name="Xu Y."/>
            <person name="Wang K."/>
            <person name="Zhou Z."/>
            <person name="Wang C."/>
            <person name="Geng S."/>
            <person name="Li B."/>
            <person name="Dong Q."/>
            <person name="Hou Y."/>
            <person name="Wang H."/>
            <person name="Ai P."/>
            <person name="Liu Z."/>
            <person name="Yi F."/>
            <person name="Sun M."/>
            <person name="An G."/>
            <person name="Cheng J."/>
            <person name="Zhang Y."/>
            <person name="Shi Q."/>
            <person name="Xie Y."/>
            <person name="Shi X."/>
            <person name="Chang Y."/>
            <person name="Huang F."/>
            <person name="Chen Y."/>
            <person name="Hong S."/>
            <person name="Mi L."/>
            <person name="Sun Q."/>
            <person name="Zhang L."/>
            <person name="Zhou B."/>
            <person name="Peng R."/>
            <person name="Zhang X."/>
            <person name="Liu F."/>
        </authorList>
    </citation>
    <scope>NUCLEOTIDE SEQUENCE [LARGE SCALE GENOMIC DNA]</scope>
    <source>
        <strain evidence="2">cv. PA1801</strain>
    </source>
</reference>
<dbReference type="OrthoDB" id="778454at2759"/>
<dbReference type="AlphaFoldDB" id="A0A5B6W985"/>
<protein>
    <submittedName>
        <fullName evidence="1">Bromodomain-containing protein</fullName>
    </submittedName>
</protein>
<keyword evidence="2" id="KW-1185">Reference proteome</keyword>
<name>A0A5B6W985_9ROSI</name>
<gene>
    <name evidence="1" type="ORF">EPI10_011702</name>
</gene>
<sequence>MQKNVPFPSRLEDKKRKDEEFASFPNLFKSLNVNIPLLELIDKILKYFKYLKEIMSRHKKLKKCEQIKIDASCSAIIARRIPLKLKDPGSFTIPEEIGNKHFSNTLCGLGAIINFMPLSTYLKLELNGLKNTKITLQQLPNRSLIHPKGVLEDVLVKVRSFIILINFIFLDFKEDKYILILLGRPFLATSRSTIYLEKNELIMNINGKIELSKCGHDSQTLEYENKIGEDCYVISFSTPNNLGQRCQRIEGPQEVERPRTGN</sequence>
<dbReference type="Gene3D" id="2.40.70.10">
    <property type="entry name" value="Acid Proteases"/>
    <property type="match status" value="1"/>
</dbReference>
<comment type="caution">
    <text evidence="1">The sequence shown here is derived from an EMBL/GenBank/DDBJ whole genome shotgun (WGS) entry which is preliminary data.</text>
</comment>
<accession>A0A5B6W985</accession>
<proteinExistence type="predicted"/>
<evidence type="ECO:0000313" key="1">
    <source>
        <dbReference type="EMBL" id="KAA3477844.1"/>
    </source>
</evidence>
<dbReference type="PANTHER" id="PTHR33067">
    <property type="entry name" value="RNA-DIRECTED DNA POLYMERASE-RELATED"/>
    <property type="match status" value="1"/>
</dbReference>
<evidence type="ECO:0000313" key="2">
    <source>
        <dbReference type="Proteomes" id="UP000325315"/>
    </source>
</evidence>
<dbReference type="PANTHER" id="PTHR33067:SF31">
    <property type="entry name" value="RNA-DIRECTED DNA POLYMERASE"/>
    <property type="match status" value="1"/>
</dbReference>
<organism evidence="1 2">
    <name type="scientific">Gossypium australe</name>
    <dbReference type="NCBI Taxonomy" id="47621"/>
    <lineage>
        <taxon>Eukaryota</taxon>
        <taxon>Viridiplantae</taxon>
        <taxon>Streptophyta</taxon>
        <taxon>Embryophyta</taxon>
        <taxon>Tracheophyta</taxon>
        <taxon>Spermatophyta</taxon>
        <taxon>Magnoliopsida</taxon>
        <taxon>eudicotyledons</taxon>
        <taxon>Gunneridae</taxon>
        <taxon>Pentapetalae</taxon>
        <taxon>rosids</taxon>
        <taxon>malvids</taxon>
        <taxon>Malvales</taxon>
        <taxon>Malvaceae</taxon>
        <taxon>Malvoideae</taxon>
        <taxon>Gossypium</taxon>
    </lineage>
</organism>
<dbReference type="InterPro" id="IPR021109">
    <property type="entry name" value="Peptidase_aspartic_dom_sf"/>
</dbReference>
<dbReference type="Proteomes" id="UP000325315">
    <property type="component" value="Unassembled WGS sequence"/>
</dbReference>
<dbReference type="EMBL" id="SMMG02000004">
    <property type="protein sequence ID" value="KAA3477844.1"/>
    <property type="molecule type" value="Genomic_DNA"/>
</dbReference>